<evidence type="ECO:0000256" key="2">
    <source>
        <dbReference type="ARBA" id="ARBA00006717"/>
    </source>
</evidence>
<organism evidence="11 12">
    <name type="scientific">Parolsenella catena</name>
    <dbReference type="NCBI Taxonomy" id="2003188"/>
    <lineage>
        <taxon>Bacteria</taxon>
        <taxon>Bacillati</taxon>
        <taxon>Actinomycetota</taxon>
        <taxon>Coriobacteriia</taxon>
        <taxon>Coriobacteriales</taxon>
        <taxon>Atopobiaceae</taxon>
        <taxon>Parolsenella</taxon>
    </lineage>
</organism>
<evidence type="ECO:0000256" key="3">
    <source>
        <dbReference type="ARBA" id="ARBA00022432"/>
    </source>
</evidence>
<keyword evidence="12" id="KW-1185">Reference proteome</keyword>
<comment type="similarity">
    <text evidence="2 6">Belongs to the phosphoglycerate mutase family. BPG-dependent PGAM subfamily.</text>
</comment>
<dbReference type="GO" id="GO:0006094">
    <property type="term" value="P:gluconeogenesis"/>
    <property type="evidence" value="ECO:0007669"/>
    <property type="project" value="UniProtKB-UniRule"/>
</dbReference>
<dbReference type="InterPro" id="IPR029033">
    <property type="entry name" value="His_PPase_superfam"/>
</dbReference>
<feature type="binding site" evidence="6 8">
    <location>
        <begin position="12"/>
        <end position="19"/>
    </location>
    <ligand>
        <name>substrate</name>
    </ligand>
</feature>
<evidence type="ECO:0000256" key="9">
    <source>
        <dbReference type="PIRSR" id="PIRSR613078-3"/>
    </source>
</evidence>
<protein>
    <recommendedName>
        <fullName evidence="6 10">2,3-bisphosphoglycerate-dependent phosphoglycerate mutase</fullName>
        <shortName evidence="6">BPG-dependent PGAM</shortName>
        <shortName evidence="6">PGAM</shortName>
        <shortName evidence="6">Phosphoglyceromutase</shortName>
        <shortName evidence="6">dPGM</shortName>
        <ecNumber evidence="6 10">5.4.2.11</ecNumber>
    </recommendedName>
</protein>
<dbReference type="EMBL" id="AP019367">
    <property type="protein sequence ID" value="BBH49761.1"/>
    <property type="molecule type" value="Genomic_DNA"/>
</dbReference>
<feature type="binding site" evidence="6 8">
    <location>
        <begin position="25"/>
        <end position="26"/>
    </location>
    <ligand>
        <name>substrate</name>
    </ligand>
</feature>
<evidence type="ECO:0000256" key="10">
    <source>
        <dbReference type="RuleBase" id="RU004512"/>
    </source>
</evidence>
<dbReference type="KEGG" id="pcat:Pcatena_03480"/>
<dbReference type="SUPFAM" id="SSF53254">
    <property type="entry name" value="Phosphoglycerate mutase-like"/>
    <property type="match status" value="1"/>
</dbReference>
<dbReference type="NCBIfam" id="TIGR01258">
    <property type="entry name" value="pgm_1"/>
    <property type="match status" value="1"/>
</dbReference>
<dbReference type="CDD" id="cd07067">
    <property type="entry name" value="HP_PGM_like"/>
    <property type="match status" value="1"/>
</dbReference>
<dbReference type="InterPro" id="IPR001345">
    <property type="entry name" value="PG/BPGM_mutase_AS"/>
</dbReference>
<dbReference type="InterPro" id="IPR005952">
    <property type="entry name" value="Phosphogly_mut1"/>
</dbReference>
<dbReference type="Gene3D" id="3.40.50.1240">
    <property type="entry name" value="Phosphoglycerate mutase-like"/>
    <property type="match status" value="1"/>
</dbReference>
<evidence type="ECO:0000256" key="8">
    <source>
        <dbReference type="PIRSR" id="PIRSR613078-2"/>
    </source>
</evidence>
<dbReference type="GO" id="GO:0004619">
    <property type="term" value="F:phosphoglycerate mutase activity"/>
    <property type="evidence" value="ECO:0007669"/>
    <property type="project" value="UniProtKB-UniRule"/>
</dbReference>
<gene>
    <name evidence="11" type="primary">gpmA_1</name>
    <name evidence="6" type="synonym">gpmA</name>
    <name evidence="11" type="ORF">Pcatena_03480</name>
</gene>
<dbReference type="GO" id="GO:0006096">
    <property type="term" value="P:glycolytic process"/>
    <property type="evidence" value="ECO:0007669"/>
    <property type="project" value="UniProtKB-UniRule"/>
</dbReference>
<dbReference type="SMART" id="SM00855">
    <property type="entry name" value="PGAM"/>
    <property type="match status" value="1"/>
</dbReference>
<dbReference type="InterPro" id="IPR013078">
    <property type="entry name" value="His_Pase_superF_clade-1"/>
</dbReference>
<reference evidence="12" key="1">
    <citation type="submission" date="2018-11" db="EMBL/GenBank/DDBJ databases">
        <title>Comparative genomics of Parolsenella catena and Libanicoccus massiliensis: Reclassification of Libanicoccus massiliensis as Parolsenella massiliensis comb. nov.</title>
        <authorList>
            <person name="Sakamoto M."/>
            <person name="Ikeyama N."/>
            <person name="Murakami T."/>
            <person name="Mori H."/>
            <person name="Yuki M."/>
            <person name="Ohkuma M."/>
        </authorList>
    </citation>
    <scope>NUCLEOTIDE SEQUENCE [LARGE SCALE GENOMIC DNA]</scope>
    <source>
        <strain evidence="12">JCM 31932</strain>
    </source>
</reference>
<comment type="pathway">
    <text evidence="6 10">Carbohydrate degradation; glycolysis; pyruvate from D-glyceraldehyde 3-phosphate: step 3/5.</text>
</comment>
<dbReference type="FunFam" id="3.40.50.1240:FF:000003">
    <property type="entry name" value="2,3-bisphosphoglycerate-dependent phosphoglycerate mutase"/>
    <property type="match status" value="1"/>
</dbReference>
<dbReference type="UniPathway" id="UPA00109">
    <property type="reaction ID" value="UER00186"/>
</dbReference>
<proteinExistence type="inferred from homology"/>
<comment type="function">
    <text evidence="6 10">Catalyzes the interconversion of 2-phosphoglycerate and 3-phosphoglycerate.</text>
</comment>
<keyword evidence="3 6" id="KW-0312">Gluconeogenesis</keyword>
<evidence type="ECO:0000256" key="1">
    <source>
        <dbReference type="ARBA" id="ARBA00000380"/>
    </source>
</evidence>
<sequence>MSDDTMQLVIIRHGQSEWNKLNLFTGWTDVDLTQEGRAEAAAGGRALAEAGFDFDVCYTSRLKRAIHTLDIVLAEMDREWLPVVKTWKLNERHYGALQGLNKADAAAEHGEEQVLVWRRSFDVRPPALEPGDERDPHAQDMYRDVPADELPYTECLKDCIARAWPYFEEVIRPQMLAGKRVLIAAHGNSLRSLVMKLEGLTPEQILKVNIPTGVPLVYTFDRDLNVLDKHYIGDADAIAAKIDAVADQGKARG</sequence>
<name>A0A3G9JWB2_9ACTN</name>
<evidence type="ECO:0000313" key="11">
    <source>
        <dbReference type="EMBL" id="BBH49761.1"/>
    </source>
</evidence>
<evidence type="ECO:0000313" key="12">
    <source>
        <dbReference type="Proteomes" id="UP000273154"/>
    </source>
</evidence>
<accession>A0A3G9JWB2</accession>
<evidence type="ECO:0000256" key="5">
    <source>
        <dbReference type="ARBA" id="ARBA00023235"/>
    </source>
</evidence>
<dbReference type="Pfam" id="PF00300">
    <property type="entry name" value="His_Phos_1"/>
    <property type="match status" value="2"/>
</dbReference>
<feature type="site" description="Transition state stabilizer" evidence="6 9">
    <location>
        <position position="186"/>
    </location>
</feature>
<dbReference type="Proteomes" id="UP000273154">
    <property type="component" value="Chromosome"/>
</dbReference>
<keyword evidence="5 6" id="KW-0413">Isomerase</keyword>
<feature type="binding site" evidence="6 8">
    <location>
        <begin position="91"/>
        <end position="94"/>
    </location>
    <ligand>
        <name>substrate</name>
    </ligand>
</feature>
<evidence type="ECO:0000256" key="4">
    <source>
        <dbReference type="ARBA" id="ARBA00023152"/>
    </source>
</evidence>
<keyword evidence="4 6" id="KW-0324">Glycolysis</keyword>
<dbReference type="HAMAP" id="MF_01039">
    <property type="entry name" value="PGAM_GpmA"/>
    <property type="match status" value="1"/>
</dbReference>
<feature type="binding site" evidence="6 8">
    <location>
        <begin position="118"/>
        <end position="119"/>
    </location>
    <ligand>
        <name>substrate</name>
    </ligand>
</feature>
<dbReference type="EC" id="5.4.2.11" evidence="6 10"/>
<feature type="binding site" evidence="6 8">
    <location>
        <position position="102"/>
    </location>
    <ligand>
        <name>substrate</name>
    </ligand>
</feature>
<dbReference type="NCBIfam" id="NF010713">
    <property type="entry name" value="PRK14115.1"/>
    <property type="match status" value="1"/>
</dbReference>
<evidence type="ECO:0000256" key="7">
    <source>
        <dbReference type="PIRSR" id="PIRSR613078-1"/>
    </source>
</evidence>
<feature type="binding site" evidence="6 8">
    <location>
        <position position="64"/>
    </location>
    <ligand>
        <name>substrate</name>
    </ligand>
</feature>
<dbReference type="PANTHER" id="PTHR11931">
    <property type="entry name" value="PHOSPHOGLYCERATE MUTASE"/>
    <property type="match status" value="1"/>
</dbReference>
<evidence type="ECO:0000256" key="6">
    <source>
        <dbReference type="HAMAP-Rule" id="MF_01039"/>
    </source>
</evidence>
<dbReference type="OrthoDB" id="9781415at2"/>
<dbReference type="AlphaFoldDB" id="A0A3G9JWB2"/>
<dbReference type="GeneID" id="88848492"/>
<dbReference type="PROSITE" id="PS00175">
    <property type="entry name" value="PG_MUTASE"/>
    <property type="match status" value="1"/>
</dbReference>
<feature type="active site" description="Tele-phosphohistidine intermediate" evidence="6 7">
    <location>
        <position position="13"/>
    </location>
</feature>
<dbReference type="RefSeq" id="WP_126421095.1">
    <property type="nucleotide sequence ID" value="NZ_AP019367.1"/>
</dbReference>
<comment type="catalytic activity">
    <reaction evidence="1 6 10">
        <text>(2R)-2-phosphoglycerate = (2R)-3-phosphoglycerate</text>
        <dbReference type="Rhea" id="RHEA:15901"/>
        <dbReference type="ChEBI" id="CHEBI:58272"/>
        <dbReference type="ChEBI" id="CHEBI:58289"/>
        <dbReference type="EC" id="5.4.2.11"/>
    </reaction>
</comment>
<feature type="binding site" evidence="6 8">
    <location>
        <begin position="187"/>
        <end position="188"/>
    </location>
    <ligand>
        <name>substrate</name>
    </ligand>
</feature>
<feature type="active site" description="Proton donor/acceptor" evidence="6 7">
    <location>
        <position position="91"/>
    </location>
</feature>